<dbReference type="InterPro" id="IPR011527">
    <property type="entry name" value="ABC1_TM_dom"/>
</dbReference>
<feature type="domain" description="ABC transporter" evidence="8">
    <location>
        <begin position="336"/>
        <end position="572"/>
    </location>
</feature>
<feature type="transmembrane region" description="Helical" evidence="7">
    <location>
        <begin position="249"/>
        <end position="270"/>
    </location>
</feature>
<dbReference type="InterPro" id="IPR039421">
    <property type="entry name" value="Type_1_exporter"/>
</dbReference>
<dbReference type="Gene3D" id="3.40.50.300">
    <property type="entry name" value="P-loop containing nucleotide triphosphate hydrolases"/>
    <property type="match status" value="1"/>
</dbReference>
<dbReference type="RefSeq" id="WP_307355027.1">
    <property type="nucleotide sequence ID" value="NZ_BAAACJ010000025.1"/>
</dbReference>
<gene>
    <name evidence="10" type="ORF">QOZ93_000568</name>
</gene>
<keyword evidence="5 7" id="KW-1133">Transmembrane helix</keyword>
<protein>
    <submittedName>
        <fullName evidence="10">ATP-binding cassette subfamily B protein</fullName>
    </submittedName>
</protein>
<organism evidence="10 11">
    <name type="scientific">Hathewaya limosa</name>
    <name type="common">Clostridium limosum</name>
    <dbReference type="NCBI Taxonomy" id="1536"/>
    <lineage>
        <taxon>Bacteria</taxon>
        <taxon>Bacillati</taxon>
        <taxon>Bacillota</taxon>
        <taxon>Clostridia</taxon>
        <taxon>Eubacteriales</taxon>
        <taxon>Clostridiaceae</taxon>
        <taxon>Hathewaya</taxon>
    </lineage>
</organism>
<feature type="transmembrane region" description="Helical" evidence="7">
    <location>
        <begin position="59"/>
        <end position="79"/>
    </location>
</feature>
<dbReference type="Pfam" id="PF00664">
    <property type="entry name" value="ABC_membrane"/>
    <property type="match status" value="1"/>
</dbReference>
<evidence type="ECO:0000256" key="6">
    <source>
        <dbReference type="ARBA" id="ARBA00023136"/>
    </source>
</evidence>
<dbReference type="GO" id="GO:0005524">
    <property type="term" value="F:ATP binding"/>
    <property type="evidence" value="ECO:0007669"/>
    <property type="project" value="UniProtKB-KW"/>
</dbReference>
<dbReference type="SUPFAM" id="SSF90123">
    <property type="entry name" value="ABC transporter transmembrane region"/>
    <property type="match status" value="1"/>
</dbReference>
<dbReference type="InterPro" id="IPR017871">
    <property type="entry name" value="ABC_transporter-like_CS"/>
</dbReference>
<evidence type="ECO:0000313" key="10">
    <source>
        <dbReference type="EMBL" id="MDQ0478840.1"/>
    </source>
</evidence>
<dbReference type="PANTHER" id="PTHR43394:SF1">
    <property type="entry name" value="ATP-BINDING CASSETTE SUB-FAMILY B MEMBER 10, MITOCHONDRIAL"/>
    <property type="match status" value="1"/>
</dbReference>
<keyword evidence="2 7" id="KW-0812">Transmembrane</keyword>
<sequence length="592" mass="66442">MEEKNWLKSVLKFSKQCKGLMIASVICATISVIGGIIPYFAVYNIIVLFIDKIPKINEILFWIGICVTGHIINLLFYSISTILSHNSAYTILETIRSEIAEKLMKVPLGTVLNKPIGDFKNAIIDRVETIEIPLAHLIPEVSSNILLIISIFIYLLYIDWRMALACSIPLPIGILTYIIMMRDYKEKFNNYMEASNYVNSVIVEYTEGIEVIKAFNQSSSSYEKFTNAVKSFKIYTLDWFKSTWKSISFANSIMPSTLIGTLPIGIYLYLKGTLSPVDLVMCLILSLGIVTPLMAIIPFIDDMSMLKYAVEDAMTYLNLPELKNKECNINIDKYNIELNNISFSYNENLEEVILSNINLKFDEGKFYALVGPSGGGKSTIAKLIARFWDVSTGEILIGNTNIKNISLKQLADLVSFVTQDNFLFNCSIKENIRLGNPNATDEEVYTAAQAAQCDEFIKNLDHGYNTKAGEAGKQLSGGEKQRIAIARALLKNSPIVILDEATAFTDPENELKIQKSIALLTKGKTLIVIAHRLSTIKHADKIIVLKKGKVLDSGSHEELLEKCSLYYDMWQAHIGAKKWSANVKLKEEYKNV</sequence>
<keyword evidence="11" id="KW-1185">Reference proteome</keyword>
<dbReference type="EMBL" id="JAUSWN010000003">
    <property type="protein sequence ID" value="MDQ0478840.1"/>
    <property type="molecule type" value="Genomic_DNA"/>
</dbReference>
<evidence type="ECO:0000256" key="2">
    <source>
        <dbReference type="ARBA" id="ARBA00022692"/>
    </source>
</evidence>
<dbReference type="PROSITE" id="PS50929">
    <property type="entry name" value="ABC_TM1F"/>
    <property type="match status" value="1"/>
</dbReference>
<evidence type="ECO:0000259" key="9">
    <source>
        <dbReference type="PROSITE" id="PS50929"/>
    </source>
</evidence>
<keyword evidence="3" id="KW-0547">Nucleotide-binding</keyword>
<keyword evidence="4 10" id="KW-0067">ATP-binding</keyword>
<evidence type="ECO:0000259" key="8">
    <source>
        <dbReference type="PROSITE" id="PS50893"/>
    </source>
</evidence>
<keyword evidence="6 7" id="KW-0472">Membrane</keyword>
<evidence type="ECO:0000256" key="5">
    <source>
        <dbReference type="ARBA" id="ARBA00022989"/>
    </source>
</evidence>
<comment type="subcellular location">
    <subcellularLocation>
        <location evidence="1">Cell membrane</location>
        <topology evidence="1">Multi-pass membrane protein</topology>
    </subcellularLocation>
</comment>
<dbReference type="PROSITE" id="PS50893">
    <property type="entry name" value="ABC_TRANSPORTER_2"/>
    <property type="match status" value="1"/>
</dbReference>
<dbReference type="SMART" id="SM00382">
    <property type="entry name" value="AAA"/>
    <property type="match status" value="1"/>
</dbReference>
<dbReference type="Gene3D" id="1.20.1560.10">
    <property type="entry name" value="ABC transporter type 1, transmembrane domain"/>
    <property type="match status" value="1"/>
</dbReference>
<dbReference type="InterPro" id="IPR003439">
    <property type="entry name" value="ABC_transporter-like_ATP-bd"/>
</dbReference>
<dbReference type="Pfam" id="PF00005">
    <property type="entry name" value="ABC_tran"/>
    <property type="match status" value="1"/>
</dbReference>
<evidence type="ECO:0000256" key="3">
    <source>
        <dbReference type="ARBA" id="ARBA00022741"/>
    </source>
</evidence>
<dbReference type="InterPro" id="IPR036640">
    <property type="entry name" value="ABC1_TM_sf"/>
</dbReference>
<feature type="transmembrane region" description="Helical" evidence="7">
    <location>
        <begin position="134"/>
        <end position="156"/>
    </location>
</feature>
<feature type="transmembrane region" description="Helical" evidence="7">
    <location>
        <begin position="20"/>
        <end position="47"/>
    </location>
</feature>
<dbReference type="Proteomes" id="UP001224418">
    <property type="component" value="Unassembled WGS sequence"/>
</dbReference>
<evidence type="ECO:0000256" key="1">
    <source>
        <dbReference type="ARBA" id="ARBA00004651"/>
    </source>
</evidence>
<comment type="caution">
    <text evidence="10">The sequence shown here is derived from an EMBL/GenBank/DDBJ whole genome shotgun (WGS) entry which is preliminary data.</text>
</comment>
<dbReference type="PANTHER" id="PTHR43394">
    <property type="entry name" value="ATP-DEPENDENT PERMEASE MDL1, MITOCHONDRIAL"/>
    <property type="match status" value="1"/>
</dbReference>
<dbReference type="PROSITE" id="PS00211">
    <property type="entry name" value="ABC_TRANSPORTER_1"/>
    <property type="match status" value="1"/>
</dbReference>
<feature type="transmembrane region" description="Helical" evidence="7">
    <location>
        <begin position="276"/>
        <end position="300"/>
    </location>
</feature>
<accession>A0ABU0JQX4</accession>
<feature type="domain" description="ABC transmembrane type-1" evidence="9">
    <location>
        <begin position="22"/>
        <end position="305"/>
    </location>
</feature>
<feature type="transmembrane region" description="Helical" evidence="7">
    <location>
        <begin position="162"/>
        <end position="180"/>
    </location>
</feature>
<dbReference type="InterPro" id="IPR003593">
    <property type="entry name" value="AAA+_ATPase"/>
</dbReference>
<proteinExistence type="predicted"/>
<reference evidence="10 11" key="1">
    <citation type="submission" date="2023-07" db="EMBL/GenBank/DDBJ databases">
        <title>Genomic Encyclopedia of Type Strains, Phase IV (KMG-IV): sequencing the most valuable type-strain genomes for metagenomic binning, comparative biology and taxonomic classification.</title>
        <authorList>
            <person name="Goeker M."/>
        </authorList>
    </citation>
    <scope>NUCLEOTIDE SEQUENCE [LARGE SCALE GENOMIC DNA]</scope>
    <source>
        <strain evidence="10 11">DSM 1400</strain>
    </source>
</reference>
<evidence type="ECO:0000256" key="4">
    <source>
        <dbReference type="ARBA" id="ARBA00022840"/>
    </source>
</evidence>
<dbReference type="SUPFAM" id="SSF52540">
    <property type="entry name" value="P-loop containing nucleoside triphosphate hydrolases"/>
    <property type="match status" value="1"/>
</dbReference>
<evidence type="ECO:0000256" key="7">
    <source>
        <dbReference type="SAM" id="Phobius"/>
    </source>
</evidence>
<name>A0ABU0JQX4_HATLI</name>
<evidence type="ECO:0000313" key="11">
    <source>
        <dbReference type="Proteomes" id="UP001224418"/>
    </source>
</evidence>
<dbReference type="InterPro" id="IPR027417">
    <property type="entry name" value="P-loop_NTPase"/>
</dbReference>